<feature type="compositionally biased region" description="Basic and acidic residues" evidence="1">
    <location>
        <begin position="140"/>
        <end position="152"/>
    </location>
</feature>
<accession>A0A8J5W3J9</accession>
<gene>
    <name evidence="2" type="ORF">GUJ93_ZPchr0006g43323</name>
</gene>
<feature type="region of interest" description="Disordered" evidence="1">
    <location>
        <begin position="87"/>
        <end position="155"/>
    </location>
</feature>
<name>A0A8J5W3J9_ZIZPA</name>
<reference evidence="2" key="1">
    <citation type="journal article" date="2021" name="bioRxiv">
        <title>Whole Genome Assembly and Annotation of Northern Wild Rice, Zizania palustris L., Supports a Whole Genome Duplication in the Zizania Genus.</title>
        <authorList>
            <person name="Haas M."/>
            <person name="Kono T."/>
            <person name="Macchietto M."/>
            <person name="Millas R."/>
            <person name="McGilp L."/>
            <person name="Shao M."/>
            <person name="Duquette J."/>
            <person name="Hirsch C.N."/>
            <person name="Kimball J."/>
        </authorList>
    </citation>
    <scope>NUCLEOTIDE SEQUENCE</scope>
    <source>
        <tissue evidence="2">Fresh leaf tissue</tissue>
    </source>
</reference>
<dbReference type="AlphaFoldDB" id="A0A8J5W3J9"/>
<dbReference type="EMBL" id="JAAALK010000283">
    <property type="protein sequence ID" value="KAG8076128.1"/>
    <property type="molecule type" value="Genomic_DNA"/>
</dbReference>
<evidence type="ECO:0000313" key="2">
    <source>
        <dbReference type="EMBL" id="KAG8076128.1"/>
    </source>
</evidence>
<keyword evidence="3" id="KW-1185">Reference proteome</keyword>
<evidence type="ECO:0000313" key="3">
    <source>
        <dbReference type="Proteomes" id="UP000729402"/>
    </source>
</evidence>
<dbReference type="Proteomes" id="UP000729402">
    <property type="component" value="Unassembled WGS sequence"/>
</dbReference>
<comment type="caution">
    <text evidence="2">The sequence shown here is derived from an EMBL/GenBank/DDBJ whole genome shotgun (WGS) entry which is preliminary data.</text>
</comment>
<evidence type="ECO:0000256" key="1">
    <source>
        <dbReference type="SAM" id="MobiDB-lite"/>
    </source>
</evidence>
<feature type="compositionally biased region" description="Basic and acidic residues" evidence="1">
    <location>
        <begin position="98"/>
        <end position="132"/>
    </location>
</feature>
<protein>
    <submittedName>
        <fullName evidence="2">Uncharacterized protein</fullName>
    </submittedName>
</protein>
<proteinExistence type="predicted"/>
<sequence length="177" mass="19798">MLAWLREVGSFLTVRGEHPIPKEGGDQIRGDRMMGRGAGGTTAQAYEEAWYWDELYHKEAGLFDWYWKCPALAPLLEYWIGSASYKASQDEAGGGDTAAKKAAQELRQETPGEMLSNHREEKFKLQDKETSLKKAATKSSKAEEKAKKKQVDEETSCLSTELEVKHVEELATLGTDP</sequence>
<organism evidence="2 3">
    <name type="scientific">Zizania palustris</name>
    <name type="common">Northern wild rice</name>
    <dbReference type="NCBI Taxonomy" id="103762"/>
    <lineage>
        <taxon>Eukaryota</taxon>
        <taxon>Viridiplantae</taxon>
        <taxon>Streptophyta</taxon>
        <taxon>Embryophyta</taxon>
        <taxon>Tracheophyta</taxon>
        <taxon>Spermatophyta</taxon>
        <taxon>Magnoliopsida</taxon>
        <taxon>Liliopsida</taxon>
        <taxon>Poales</taxon>
        <taxon>Poaceae</taxon>
        <taxon>BOP clade</taxon>
        <taxon>Oryzoideae</taxon>
        <taxon>Oryzeae</taxon>
        <taxon>Zizaniinae</taxon>
        <taxon>Zizania</taxon>
    </lineage>
</organism>
<reference evidence="2" key="2">
    <citation type="submission" date="2021-02" db="EMBL/GenBank/DDBJ databases">
        <authorList>
            <person name="Kimball J.A."/>
            <person name="Haas M.W."/>
            <person name="Macchietto M."/>
            <person name="Kono T."/>
            <person name="Duquette J."/>
            <person name="Shao M."/>
        </authorList>
    </citation>
    <scope>NUCLEOTIDE SEQUENCE</scope>
    <source>
        <tissue evidence="2">Fresh leaf tissue</tissue>
    </source>
</reference>